<sequence>LWIILDNQHPWAFIIKQMKSMKRTLSQKQQGSYLLQAYSIINIFSSE</sequence>
<name>U1WXX8_ANEAE</name>
<gene>
    <name evidence="1" type="ORF">HMPREF0083_04335</name>
</gene>
<feature type="non-terminal residue" evidence="1">
    <location>
        <position position="1"/>
    </location>
</feature>
<proteinExistence type="predicted"/>
<organism evidence="1 2">
    <name type="scientific">Aneurinibacillus aneurinilyticus ATCC 12856</name>
    <dbReference type="NCBI Taxonomy" id="649747"/>
    <lineage>
        <taxon>Bacteria</taxon>
        <taxon>Bacillati</taxon>
        <taxon>Bacillota</taxon>
        <taxon>Bacilli</taxon>
        <taxon>Bacillales</taxon>
        <taxon>Paenibacillaceae</taxon>
        <taxon>Aneurinibacillus group</taxon>
        <taxon>Aneurinibacillus</taxon>
    </lineage>
</organism>
<dbReference type="HOGENOM" id="CLU_3161330_0_0_9"/>
<reference evidence="1 2" key="1">
    <citation type="submission" date="2013-08" db="EMBL/GenBank/DDBJ databases">
        <authorList>
            <person name="Weinstock G."/>
            <person name="Sodergren E."/>
            <person name="Wylie T."/>
            <person name="Fulton L."/>
            <person name="Fulton R."/>
            <person name="Fronick C."/>
            <person name="O'Laughlin M."/>
            <person name="Godfrey J."/>
            <person name="Miner T."/>
            <person name="Herter B."/>
            <person name="Appelbaum E."/>
            <person name="Cordes M."/>
            <person name="Lek S."/>
            <person name="Wollam A."/>
            <person name="Pepin K.H."/>
            <person name="Palsikar V.B."/>
            <person name="Mitreva M."/>
            <person name="Wilson R.K."/>
        </authorList>
    </citation>
    <scope>NUCLEOTIDE SEQUENCE [LARGE SCALE GENOMIC DNA]</scope>
    <source>
        <strain evidence="1 2">ATCC 12856</strain>
    </source>
</reference>
<protein>
    <submittedName>
        <fullName evidence="1">Uncharacterized protein</fullName>
    </submittedName>
</protein>
<dbReference type="Proteomes" id="UP000016511">
    <property type="component" value="Unassembled WGS sequence"/>
</dbReference>
<comment type="caution">
    <text evidence="1">The sequence shown here is derived from an EMBL/GenBank/DDBJ whole genome shotgun (WGS) entry which is preliminary data.</text>
</comment>
<dbReference type="EMBL" id="AWSJ01000264">
    <property type="protein sequence ID" value="ERI07545.1"/>
    <property type="molecule type" value="Genomic_DNA"/>
</dbReference>
<evidence type="ECO:0000313" key="2">
    <source>
        <dbReference type="Proteomes" id="UP000016511"/>
    </source>
</evidence>
<accession>U1WXX8</accession>
<dbReference type="AlphaFoldDB" id="U1WXX8"/>
<evidence type="ECO:0000313" key="1">
    <source>
        <dbReference type="EMBL" id="ERI07545.1"/>
    </source>
</evidence>
<keyword evidence="2" id="KW-1185">Reference proteome</keyword>